<keyword evidence="3" id="KW-1185">Reference proteome</keyword>
<name>A0ABU9DJ57_9BACL</name>
<accession>A0ABU9DJ57</accession>
<evidence type="ECO:0000259" key="1">
    <source>
        <dbReference type="Pfam" id="PF07833"/>
    </source>
</evidence>
<evidence type="ECO:0000313" key="2">
    <source>
        <dbReference type="EMBL" id="MEK8128088.1"/>
    </source>
</evidence>
<protein>
    <submittedName>
        <fullName evidence="2">Stalk domain-containing protein</fullName>
    </submittedName>
</protein>
<dbReference type="RefSeq" id="WP_341415147.1">
    <property type="nucleotide sequence ID" value="NZ_JBBPCC010000004.1"/>
</dbReference>
<dbReference type="Pfam" id="PF07833">
    <property type="entry name" value="Cu_amine_oxidN1"/>
    <property type="match status" value="1"/>
</dbReference>
<gene>
    <name evidence="2" type="ORF">WMW72_09255</name>
</gene>
<dbReference type="EMBL" id="JBBPCC010000004">
    <property type="protein sequence ID" value="MEK8128088.1"/>
    <property type="molecule type" value="Genomic_DNA"/>
</dbReference>
<sequence length="211" mass="23742">MKKFWIGLLCGAALTATSTIYASGGVWALLFPVTFQFDGQVREIGPQYQVLNYEGHTYVPLRYMAEQLGAGAKYDPNSRTVSVDREPANGTEAEKKIWAVQYRMERGLGSKEVKQLFGDPDQVTWVDSSNQQTWRFDIGAKAGYRFGSLNETDVRGLEKGDLDAQLFISWNPSGQVDRYDLWYAKRAPSGERRIYTHIVYPDGSTAGALYE</sequence>
<evidence type="ECO:0000313" key="3">
    <source>
        <dbReference type="Proteomes" id="UP001469365"/>
    </source>
</evidence>
<proteinExistence type="predicted"/>
<reference evidence="2 3" key="1">
    <citation type="submission" date="2024-04" db="EMBL/GenBank/DDBJ databases">
        <title>draft genome sequnece of Paenibacillus filicis.</title>
        <authorList>
            <person name="Kim D.-U."/>
        </authorList>
    </citation>
    <scope>NUCLEOTIDE SEQUENCE [LARGE SCALE GENOMIC DNA]</scope>
    <source>
        <strain evidence="2 3">KACC14197</strain>
    </source>
</reference>
<feature type="domain" description="Copper amine oxidase-like N-terminal" evidence="1">
    <location>
        <begin position="49"/>
        <end position="84"/>
    </location>
</feature>
<organism evidence="2 3">
    <name type="scientific">Paenibacillus filicis</name>
    <dbReference type="NCBI Taxonomy" id="669464"/>
    <lineage>
        <taxon>Bacteria</taxon>
        <taxon>Bacillati</taxon>
        <taxon>Bacillota</taxon>
        <taxon>Bacilli</taxon>
        <taxon>Bacillales</taxon>
        <taxon>Paenibacillaceae</taxon>
        <taxon>Paenibacillus</taxon>
    </lineage>
</organism>
<dbReference type="Proteomes" id="UP001469365">
    <property type="component" value="Unassembled WGS sequence"/>
</dbReference>
<dbReference type="InterPro" id="IPR012854">
    <property type="entry name" value="Cu_amine_oxidase-like_N"/>
</dbReference>
<comment type="caution">
    <text evidence="2">The sequence shown here is derived from an EMBL/GenBank/DDBJ whole genome shotgun (WGS) entry which is preliminary data.</text>
</comment>